<reference evidence="1" key="1">
    <citation type="submission" date="2023-05" db="EMBL/GenBank/DDBJ databases">
        <title>[olsenella] sp. nov., isolated from a pig farm feces dump.</title>
        <authorList>
            <person name="Chang Y.-H."/>
        </authorList>
    </citation>
    <scope>NUCLEOTIDE SEQUENCE</scope>
    <source>
        <strain evidence="1">YH-ols2217</strain>
    </source>
</reference>
<dbReference type="EMBL" id="JASJEX010000002">
    <property type="protein sequence ID" value="MDJ1129329.1"/>
    <property type="molecule type" value="Genomic_DNA"/>
</dbReference>
<dbReference type="RefSeq" id="WP_283713594.1">
    <property type="nucleotide sequence ID" value="NZ_JASJEW010000005.1"/>
</dbReference>
<protein>
    <recommendedName>
        <fullName evidence="3">SUKH-3 immunity protein of toxin-antitoxin system</fullName>
    </recommendedName>
</protein>
<sequence>MLDPERDYTDSDLAALEAEELERVKDFSLGEPALVCRWRLAERSLPLANRHMRALGARTVNGAPLTPELLGWVRQHVEWTLGDGAWEHPDGVLMLVIDKDGHAAMSLGEFEPLADANVAALRGRARLAASEQAETGVAPEVLFAERDGAVVVGLAEDAPRAGAVSLVVDLASTLGVPVSFDPTLADSDDAAVFLVSDEHGVVPASDGEGSLGRRFSEHYAKLLASTKPPRR</sequence>
<evidence type="ECO:0000313" key="2">
    <source>
        <dbReference type="Proteomes" id="UP001431693"/>
    </source>
</evidence>
<name>A0ABT6ZJU5_9ACTN</name>
<evidence type="ECO:0008006" key="3">
    <source>
        <dbReference type="Google" id="ProtNLM"/>
    </source>
</evidence>
<gene>
    <name evidence="1" type="ORF">QJ043_04460</name>
</gene>
<organism evidence="1 2">
    <name type="scientific">Kribbibacterium absianum</name>
    <dbReference type="NCBI Taxonomy" id="3044210"/>
    <lineage>
        <taxon>Bacteria</taxon>
        <taxon>Bacillati</taxon>
        <taxon>Actinomycetota</taxon>
        <taxon>Coriobacteriia</taxon>
        <taxon>Coriobacteriales</taxon>
        <taxon>Kribbibacteriaceae</taxon>
        <taxon>Kribbibacterium</taxon>
    </lineage>
</organism>
<accession>A0ABT6ZJU5</accession>
<proteinExistence type="predicted"/>
<keyword evidence="2" id="KW-1185">Reference proteome</keyword>
<evidence type="ECO:0000313" key="1">
    <source>
        <dbReference type="EMBL" id="MDJ1129329.1"/>
    </source>
</evidence>
<comment type="caution">
    <text evidence="1">The sequence shown here is derived from an EMBL/GenBank/DDBJ whole genome shotgun (WGS) entry which is preliminary data.</text>
</comment>
<dbReference type="Proteomes" id="UP001431693">
    <property type="component" value="Unassembled WGS sequence"/>
</dbReference>